<evidence type="ECO:0000256" key="4">
    <source>
        <dbReference type="ARBA" id="ARBA00022833"/>
    </source>
</evidence>
<accession>A0ABD5P4M7</accession>
<feature type="binding site" evidence="8">
    <location>
        <position position="4"/>
    </location>
    <ligand>
        <name>Zn(2+)</name>
        <dbReference type="ChEBI" id="CHEBI:29105"/>
        <label>1</label>
    </ligand>
</feature>
<dbReference type="SUPFAM" id="SSF57783">
    <property type="entry name" value="Zinc beta-ribbon"/>
    <property type="match status" value="1"/>
</dbReference>
<dbReference type="PROSITE" id="PS51133">
    <property type="entry name" value="ZF_TFIIS_2"/>
    <property type="match status" value="1"/>
</dbReference>
<evidence type="ECO:0000256" key="9">
    <source>
        <dbReference type="PROSITE-ProRule" id="PRU00472"/>
    </source>
</evidence>
<evidence type="ECO:0000256" key="7">
    <source>
        <dbReference type="PIRNR" id="PIRNR005586"/>
    </source>
</evidence>
<organism evidence="13 14">
    <name type="scientific">Natribaculum luteum</name>
    <dbReference type="NCBI Taxonomy" id="1586232"/>
    <lineage>
        <taxon>Archaea</taxon>
        <taxon>Methanobacteriati</taxon>
        <taxon>Methanobacteriota</taxon>
        <taxon>Stenosarchaea group</taxon>
        <taxon>Halobacteria</taxon>
        <taxon>Halobacteriales</taxon>
        <taxon>Natrialbaceae</taxon>
        <taxon>Natribaculum</taxon>
    </lineage>
</organism>
<evidence type="ECO:0000256" key="1">
    <source>
        <dbReference type="ARBA" id="ARBA00018272"/>
    </source>
</evidence>
<dbReference type="CDD" id="cd10511">
    <property type="entry name" value="Zn-ribbon_TFS"/>
    <property type="match status" value="1"/>
</dbReference>
<feature type="binding site" evidence="8">
    <location>
        <position position="73"/>
    </location>
    <ligand>
        <name>Zn(2+)</name>
        <dbReference type="ChEBI" id="CHEBI:29105"/>
        <label>2</label>
    </ligand>
</feature>
<dbReference type="Pfam" id="PF01096">
    <property type="entry name" value="Zn_ribbon_TFIIS"/>
    <property type="match status" value="1"/>
</dbReference>
<dbReference type="NCBIfam" id="TIGR01384">
    <property type="entry name" value="TFS_arch"/>
    <property type="match status" value="1"/>
</dbReference>
<name>A0ABD5P4M7_9EURY</name>
<protein>
    <recommendedName>
        <fullName evidence="1">Transcription factor S</fullName>
    </recommendedName>
    <alternativeName>
        <fullName evidence="6">Transcription elongation factor IIS/RNA polymerase subunit homolog</fullName>
    </alternativeName>
</protein>
<dbReference type="EMBL" id="JBHSDJ010000130">
    <property type="protein sequence ID" value="MFC4249090.1"/>
    <property type="molecule type" value="Genomic_DNA"/>
</dbReference>
<proteinExistence type="inferred from homology"/>
<feature type="binding site" evidence="8">
    <location>
        <position position="101"/>
    </location>
    <ligand>
        <name>Zn(2+)</name>
        <dbReference type="ChEBI" id="CHEBI:29105"/>
        <label>2</label>
    </ligand>
</feature>
<dbReference type="InterPro" id="IPR001529">
    <property type="entry name" value="Zn_ribbon_RPB9"/>
</dbReference>
<keyword evidence="5" id="KW-0805">Transcription regulation</keyword>
<dbReference type="SMART" id="SM00440">
    <property type="entry name" value="ZnF_C2C2"/>
    <property type="match status" value="1"/>
</dbReference>
<keyword evidence="4 8" id="KW-0862">Zinc</keyword>
<sequence length="109" mass="12501">MQFCDECGSMMKAEGDRMVCTNADCGASIERDRDREADFVTTEEQSEDDVIESDEDANFEGKPKATDVRCEECGNEEAWYTLKQTASADEPPTRFFKCTECGHRWREYN</sequence>
<gene>
    <name evidence="13" type="ORF">ACFOZ7_19525</name>
</gene>
<evidence type="ECO:0000256" key="3">
    <source>
        <dbReference type="ARBA" id="ARBA00022771"/>
    </source>
</evidence>
<dbReference type="InterPro" id="IPR001222">
    <property type="entry name" value="Znf_TFIIS"/>
</dbReference>
<dbReference type="Proteomes" id="UP001595821">
    <property type="component" value="Unassembled WGS sequence"/>
</dbReference>
<dbReference type="GO" id="GO:0008270">
    <property type="term" value="F:zinc ion binding"/>
    <property type="evidence" value="ECO:0007669"/>
    <property type="project" value="UniProtKB-KW"/>
</dbReference>
<evidence type="ECO:0000256" key="6">
    <source>
        <dbReference type="ARBA" id="ARBA00032962"/>
    </source>
</evidence>
<feature type="domain" description="TFIIS-type" evidence="12">
    <location>
        <begin position="66"/>
        <end position="106"/>
    </location>
</feature>
<keyword evidence="2 8" id="KW-0479">Metal-binding</keyword>
<dbReference type="PIRSF" id="PIRSF005586">
    <property type="entry name" value="RNApol_RpoM"/>
    <property type="match status" value="1"/>
</dbReference>
<evidence type="ECO:0000256" key="5">
    <source>
        <dbReference type="ARBA" id="ARBA00023015"/>
    </source>
</evidence>
<dbReference type="PANTHER" id="PTHR11239:SF12">
    <property type="entry name" value="DNA-DIRECTED RNA POLYMERASE III SUBUNIT RPC10"/>
    <property type="match status" value="1"/>
</dbReference>
<evidence type="ECO:0000259" key="12">
    <source>
        <dbReference type="PROSITE" id="PS51133"/>
    </source>
</evidence>
<feature type="region of interest" description="Disordered" evidence="11">
    <location>
        <begin position="38"/>
        <end position="63"/>
    </location>
</feature>
<dbReference type="InterPro" id="IPR012164">
    <property type="entry name" value="Rpa12/Rpb9/Rpc10/TFS"/>
</dbReference>
<evidence type="ECO:0000256" key="8">
    <source>
        <dbReference type="PIRSR" id="PIRSR005586-1"/>
    </source>
</evidence>
<dbReference type="SMART" id="SM00661">
    <property type="entry name" value="RPOL9"/>
    <property type="match status" value="1"/>
</dbReference>
<evidence type="ECO:0000313" key="13">
    <source>
        <dbReference type="EMBL" id="MFC4249090.1"/>
    </source>
</evidence>
<feature type="binding site" evidence="8">
    <location>
        <position position="7"/>
    </location>
    <ligand>
        <name>Zn(2+)</name>
        <dbReference type="ChEBI" id="CHEBI:29105"/>
        <label>1</label>
    </ligand>
</feature>
<dbReference type="InterPro" id="IPR006288">
    <property type="entry name" value="TFS"/>
</dbReference>
<keyword evidence="7 10" id="KW-0804">Transcription</keyword>
<feature type="binding site" evidence="8">
    <location>
        <position position="70"/>
    </location>
    <ligand>
        <name>Zn(2+)</name>
        <dbReference type="ChEBI" id="CHEBI:29105"/>
        <label>2</label>
    </ligand>
</feature>
<keyword evidence="3 9" id="KW-0863">Zinc-finger</keyword>
<comment type="caution">
    <text evidence="13">The sequence shown here is derived from an EMBL/GenBank/DDBJ whole genome shotgun (WGS) entry which is preliminary data.</text>
</comment>
<evidence type="ECO:0000256" key="11">
    <source>
        <dbReference type="SAM" id="MobiDB-lite"/>
    </source>
</evidence>
<dbReference type="GeneID" id="71855499"/>
<evidence type="ECO:0000256" key="10">
    <source>
        <dbReference type="RuleBase" id="RU003474"/>
    </source>
</evidence>
<evidence type="ECO:0000256" key="2">
    <source>
        <dbReference type="ARBA" id="ARBA00022723"/>
    </source>
</evidence>
<dbReference type="AlphaFoldDB" id="A0ABD5P4M7"/>
<feature type="binding site" evidence="8">
    <location>
        <position position="98"/>
    </location>
    <ligand>
        <name>Zn(2+)</name>
        <dbReference type="ChEBI" id="CHEBI:29105"/>
        <label>2</label>
    </ligand>
</feature>
<comment type="similarity">
    <text evidence="7 10">Belongs to the archaeal rpoM/eukaryotic RPA12/RPB9/RPC11 RNA polymerase family.</text>
</comment>
<dbReference type="Gene3D" id="2.20.25.10">
    <property type="match status" value="1"/>
</dbReference>
<feature type="compositionally biased region" description="Acidic residues" evidence="11">
    <location>
        <begin position="44"/>
        <end position="58"/>
    </location>
</feature>
<reference evidence="13 14" key="1">
    <citation type="journal article" date="2014" name="Int. J. Syst. Evol. Microbiol.">
        <title>Complete genome sequence of Corynebacterium casei LMG S-19264T (=DSM 44701T), isolated from a smear-ripened cheese.</title>
        <authorList>
            <consortium name="US DOE Joint Genome Institute (JGI-PGF)"/>
            <person name="Walter F."/>
            <person name="Albersmeier A."/>
            <person name="Kalinowski J."/>
            <person name="Ruckert C."/>
        </authorList>
    </citation>
    <scope>NUCLEOTIDE SEQUENCE [LARGE SCALE GENOMIC DNA]</scope>
    <source>
        <strain evidence="13 14">IBRC-M 10912</strain>
    </source>
</reference>
<dbReference type="PANTHER" id="PTHR11239">
    <property type="entry name" value="DNA-DIRECTED RNA POLYMERASE"/>
    <property type="match status" value="1"/>
</dbReference>
<dbReference type="RefSeq" id="WP_246969871.1">
    <property type="nucleotide sequence ID" value="NZ_CP095397.1"/>
</dbReference>
<evidence type="ECO:0000313" key="14">
    <source>
        <dbReference type="Proteomes" id="UP001595821"/>
    </source>
</evidence>
<feature type="binding site" evidence="8">
    <location>
        <position position="25"/>
    </location>
    <ligand>
        <name>Zn(2+)</name>
        <dbReference type="ChEBI" id="CHEBI:29105"/>
        <label>1</label>
    </ligand>
</feature>